<dbReference type="KEGG" id="hlt:I7X12_17830"/>
<dbReference type="AlphaFoldDB" id="A0A7T3FXJ9"/>
<dbReference type="Proteomes" id="UP000595001">
    <property type="component" value="Chromosome"/>
</dbReference>
<protein>
    <submittedName>
        <fullName evidence="1">Uncharacterized protein</fullName>
    </submittedName>
</protein>
<evidence type="ECO:0000313" key="1">
    <source>
        <dbReference type="EMBL" id="QPV62568.1"/>
    </source>
</evidence>
<dbReference type="GeneID" id="60590393"/>
<dbReference type="OrthoDB" id="213677at2157"/>
<keyword evidence="2" id="KW-1185">Reference proteome</keyword>
<sequence length="183" mass="20133">MRVRDWQDILEDVVESDADPGGWRAAGGDRASGIGEDLYFGHPSVGVFQVKTYARNPYEVQGVGAEVARKIDDDLDPLFPEEPGDGGMFGVQQPMEDEAAAEDAATELEEVVQAHADAPTTPDALFEDVMDTLDSPAYGPMEYDQYGRPDRVEDLADTFEEAEQLLDSELDDLIDENVDRGFQ</sequence>
<reference evidence="1 2" key="1">
    <citation type="submission" date="2020-12" db="EMBL/GenBank/DDBJ databases">
        <title>Halosimplex halophilum sp. nov. and Halosimplex salinum sp. nov., two new members of the genus Halosimplex.</title>
        <authorList>
            <person name="Cui H.L."/>
        </authorList>
    </citation>
    <scope>NUCLEOTIDE SEQUENCE [LARGE SCALE GENOMIC DNA]</scope>
    <source>
        <strain evidence="1 2">YGH94</strain>
    </source>
</reference>
<accession>A0A7T3FXJ9</accession>
<dbReference type="RefSeq" id="WP_198061368.1">
    <property type="nucleotide sequence ID" value="NZ_CP065856.1"/>
</dbReference>
<evidence type="ECO:0000313" key="2">
    <source>
        <dbReference type="Proteomes" id="UP000595001"/>
    </source>
</evidence>
<name>A0A7T3FXJ9_9EURY</name>
<proteinExistence type="predicted"/>
<gene>
    <name evidence="1" type="ORF">I7X12_17830</name>
</gene>
<organism evidence="1 2">
    <name type="scientific">Halosimplex litoreum</name>
    <dbReference type="NCBI Taxonomy" id="1198301"/>
    <lineage>
        <taxon>Archaea</taxon>
        <taxon>Methanobacteriati</taxon>
        <taxon>Methanobacteriota</taxon>
        <taxon>Stenosarchaea group</taxon>
        <taxon>Halobacteria</taxon>
        <taxon>Halobacteriales</taxon>
        <taxon>Haloarculaceae</taxon>
        <taxon>Halosimplex</taxon>
    </lineage>
</organism>
<dbReference type="EMBL" id="CP065856">
    <property type="protein sequence ID" value="QPV62568.1"/>
    <property type="molecule type" value="Genomic_DNA"/>
</dbReference>